<dbReference type="EMBL" id="RQGF01000008">
    <property type="protein sequence ID" value="TGL64341.1"/>
    <property type="molecule type" value="Genomic_DNA"/>
</dbReference>
<dbReference type="Pfam" id="PF01073">
    <property type="entry name" value="3Beta_HSD"/>
    <property type="match status" value="1"/>
</dbReference>
<dbReference type="PANTHER" id="PTHR48079:SF6">
    <property type="entry name" value="NAD(P)-BINDING DOMAIN-CONTAINING PROTEIN-RELATED"/>
    <property type="match status" value="1"/>
</dbReference>
<name>A0A4R9KDY6_9LEPT</name>
<reference evidence="2" key="1">
    <citation type="journal article" date="2019" name="PLoS Negl. Trop. Dis.">
        <title>Revisiting the worldwide diversity of Leptospira species in the environment.</title>
        <authorList>
            <person name="Vincent A.T."/>
            <person name="Schiettekatte O."/>
            <person name="Bourhy P."/>
            <person name="Veyrier F.J."/>
            <person name="Picardeau M."/>
        </authorList>
    </citation>
    <scope>NUCLEOTIDE SEQUENCE [LARGE SCALE GENOMIC DNA]</scope>
    <source>
        <strain evidence="2">201702455</strain>
    </source>
</reference>
<dbReference type="InterPro" id="IPR036291">
    <property type="entry name" value="NAD(P)-bd_dom_sf"/>
</dbReference>
<dbReference type="GO" id="GO:0005737">
    <property type="term" value="C:cytoplasm"/>
    <property type="evidence" value="ECO:0007669"/>
    <property type="project" value="TreeGrafter"/>
</dbReference>
<dbReference type="GO" id="GO:0016616">
    <property type="term" value="F:oxidoreductase activity, acting on the CH-OH group of donors, NAD or NADP as acceptor"/>
    <property type="evidence" value="ECO:0007669"/>
    <property type="project" value="InterPro"/>
</dbReference>
<evidence type="ECO:0000313" key="2">
    <source>
        <dbReference type="EMBL" id="TGL64341.1"/>
    </source>
</evidence>
<dbReference type="GO" id="GO:0006694">
    <property type="term" value="P:steroid biosynthetic process"/>
    <property type="evidence" value="ECO:0007669"/>
    <property type="project" value="InterPro"/>
</dbReference>
<dbReference type="OrthoDB" id="9811743at2"/>
<dbReference type="InterPro" id="IPR051783">
    <property type="entry name" value="NAD(P)-dependent_oxidoreduct"/>
</dbReference>
<keyword evidence="3" id="KW-1185">Reference proteome</keyword>
<evidence type="ECO:0000313" key="3">
    <source>
        <dbReference type="Proteomes" id="UP000297762"/>
    </source>
</evidence>
<evidence type="ECO:0000259" key="1">
    <source>
        <dbReference type="Pfam" id="PF01073"/>
    </source>
</evidence>
<protein>
    <submittedName>
        <fullName evidence="2">NAD-dependent epimerase/dehydratase family protein</fullName>
    </submittedName>
</protein>
<feature type="domain" description="3-beta hydroxysteroid dehydrogenase/isomerase" evidence="1">
    <location>
        <begin position="5"/>
        <end position="248"/>
    </location>
</feature>
<gene>
    <name evidence="2" type="ORF">EHQ64_03000</name>
</gene>
<dbReference type="Gene3D" id="3.40.50.720">
    <property type="entry name" value="NAD(P)-binding Rossmann-like Domain"/>
    <property type="match status" value="1"/>
</dbReference>
<dbReference type="AlphaFoldDB" id="A0A4R9KDY6"/>
<dbReference type="Proteomes" id="UP000297762">
    <property type="component" value="Unassembled WGS sequence"/>
</dbReference>
<organism evidence="2 3">
    <name type="scientific">Leptospira sarikeiensis</name>
    <dbReference type="NCBI Taxonomy" id="2484943"/>
    <lineage>
        <taxon>Bacteria</taxon>
        <taxon>Pseudomonadati</taxon>
        <taxon>Spirochaetota</taxon>
        <taxon>Spirochaetia</taxon>
        <taxon>Leptospirales</taxon>
        <taxon>Leptospiraceae</taxon>
        <taxon>Leptospira</taxon>
    </lineage>
</organism>
<sequence>MNVFITGASGFVGGAVARHLKNKYKIKVLSRSQKTDELLSKEGFEIVRGDLGSIRPEDLKGTDIVIHCAAFVGPWGTKEDFWKGNVDGTSRLLEISKKAGVKRFIHMGTEAALFHGQDMIQIDETYPYPKKTPYLYSITKGEAERRVVSANSSGFETIVLRPRLVWGPGDTSVLPVLKQMVSEGKFMWLDHGTAKTSVTCIPNLVAATELSITKGKPGEVYFITDDEDKTIHEFLTSMMGTQGIVLPKNSIPSSIAGFAARIVEGIWRIFGIRKEPPLMRFPIDIMGKECTIRIDKAKKELGYRPVVTVAQGLELMRSAH</sequence>
<dbReference type="InterPro" id="IPR002225">
    <property type="entry name" value="3Beta_OHSteriod_DH/Estase"/>
</dbReference>
<dbReference type="GO" id="GO:0004029">
    <property type="term" value="F:aldehyde dehydrogenase (NAD+) activity"/>
    <property type="evidence" value="ECO:0007669"/>
    <property type="project" value="TreeGrafter"/>
</dbReference>
<proteinExistence type="predicted"/>
<dbReference type="RefSeq" id="WP_135648047.1">
    <property type="nucleotide sequence ID" value="NZ_RQGF01000008.1"/>
</dbReference>
<dbReference type="PANTHER" id="PTHR48079">
    <property type="entry name" value="PROTEIN YEEZ"/>
    <property type="match status" value="1"/>
</dbReference>
<accession>A0A4R9KDY6</accession>
<comment type="caution">
    <text evidence="2">The sequence shown here is derived from an EMBL/GenBank/DDBJ whole genome shotgun (WGS) entry which is preliminary data.</text>
</comment>
<dbReference type="SUPFAM" id="SSF51735">
    <property type="entry name" value="NAD(P)-binding Rossmann-fold domains"/>
    <property type="match status" value="1"/>
</dbReference>